<evidence type="ECO:0000256" key="1">
    <source>
        <dbReference type="SAM" id="SignalP"/>
    </source>
</evidence>
<reference evidence="2" key="1">
    <citation type="journal article" date="2023" name="Mol. Phylogenet. Evol.">
        <title>Genome-scale phylogeny and comparative genomics of the fungal order Sordariales.</title>
        <authorList>
            <person name="Hensen N."/>
            <person name="Bonometti L."/>
            <person name="Westerberg I."/>
            <person name="Brannstrom I.O."/>
            <person name="Guillou S."/>
            <person name="Cros-Aarteil S."/>
            <person name="Calhoun S."/>
            <person name="Haridas S."/>
            <person name="Kuo A."/>
            <person name="Mondo S."/>
            <person name="Pangilinan J."/>
            <person name="Riley R."/>
            <person name="LaButti K."/>
            <person name="Andreopoulos B."/>
            <person name="Lipzen A."/>
            <person name="Chen C."/>
            <person name="Yan M."/>
            <person name="Daum C."/>
            <person name="Ng V."/>
            <person name="Clum A."/>
            <person name="Steindorff A."/>
            <person name="Ohm R.A."/>
            <person name="Martin F."/>
            <person name="Silar P."/>
            <person name="Natvig D.O."/>
            <person name="Lalanne C."/>
            <person name="Gautier V."/>
            <person name="Ament-Velasquez S.L."/>
            <person name="Kruys A."/>
            <person name="Hutchinson M.I."/>
            <person name="Powell A.J."/>
            <person name="Barry K."/>
            <person name="Miller A.N."/>
            <person name="Grigoriev I.V."/>
            <person name="Debuchy R."/>
            <person name="Gladieux P."/>
            <person name="Hiltunen Thoren M."/>
            <person name="Johannesson H."/>
        </authorList>
    </citation>
    <scope>NUCLEOTIDE SEQUENCE</scope>
    <source>
        <strain evidence="2">PSN243</strain>
    </source>
</reference>
<evidence type="ECO:0000313" key="2">
    <source>
        <dbReference type="EMBL" id="KAK4446210.1"/>
    </source>
</evidence>
<proteinExistence type="predicted"/>
<evidence type="ECO:0000313" key="3">
    <source>
        <dbReference type="Proteomes" id="UP001321760"/>
    </source>
</evidence>
<dbReference type="EMBL" id="MU865959">
    <property type="protein sequence ID" value="KAK4446210.1"/>
    <property type="molecule type" value="Genomic_DNA"/>
</dbReference>
<name>A0AAV9GFQ7_9PEZI</name>
<gene>
    <name evidence="2" type="ORF">QBC34DRAFT_470466</name>
</gene>
<protein>
    <submittedName>
        <fullName evidence="2">Uncharacterized protein</fullName>
    </submittedName>
</protein>
<keyword evidence="3" id="KW-1185">Reference proteome</keyword>
<sequence length="250" mass="26283">MYLTPTLFLLLGPGLAHAAAVAVAPGPKVKARDLTVTPAVVGETITTGLDHLDLSEEGFIPPEGPDGLFTLSIDEASGTFTVKTIQLFDSVSNSDDGSLNTTATPDVGPPSAAGALAKRSLPISSWGCEGRVLASGMGGYTMAAAQFGQLCQSYLIPPSGAMWAKSGDNIAYGCSAGGLNPCSAAEFEWFQGFMISHCIRDFIGWAWMPSWKKTYGRSRRGDSICTTICNCVPTKTKRALEGHLEVTKAK</sequence>
<comment type="caution">
    <text evidence="2">The sequence shown here is derived from an EMBL/GenBank/DDBJ whole genome shotgun (WGS) entry which is preliminary data.</text>
</comment>
<dbReference type="Proteomes" id="UP001321760">
    <property type="component" value="Unassembled WGS sequence"/>
</dbReference>
<accession>A0AAV9GFQ7</accession>
<keyword evidence="1" id="KW-0732">Signal</keyword>
<reference evidence="2" key="2">
    <citation type="submission" date="2023-05" db="EMBL/GenBank/DDBJ databases">
        <authorList>
            <consortium name="Lawrence Berkeley National Laboratory"/>
            <person name="Steindorff A."/>
            <person name="Hensen N."/>
            <person name="Bonometti L."/>
            <person name="Westerberg I."/>
            <person name="Brannstrom I.O."/>
            <person name="Guillou S."/>
            <person name="Cros-Aarteil S."/>
            <person name="Calhoun S."/>
            <person name="Haridas S."/>
            <person name="Kuo A."/>
            <person name="Mondo S."/>
            <person name="Pangilinan J."/>
            <person name="Riley R."/>
            <person name="Labutti K."/>
            <person name="Andreopoulos B."/>
            <person name="Lipzen A."/>
            <person name="Chen C."/>
            <person name="Yanf M."/>
            <person name="Daum C."/>
            <person name="Ng V."/>
            <person name="Clum A."/>
            <person name="Ohm R."/>
            <person name="Martin F."/>
            <person name="Silar P."/>
            <person name="Natvig D."/>
            <person name="Lalanne C."/>
            <person name="Gautier V."/>
            <person name="Ament-Velasquez S.L."/>
            <person name="Kruys A."/>
            <person name="Hutchinson M.I."/>
            <person name="Powell A.J."/>
            <person name="Barry K."/>
            <person name="Miller A.N."/>
            <person name="Grigoriev I.V."/>
            <person name="Debuchy R."/>
            <person name="Gladieux P."/>
            <person name="Thoren M.H."/>
            <person name="Johannesson H."/>
        </authorList>
    </citation>
    <scope>NUCLEOTIDE SEQUENCE</scope>
    <source>
        <strain evidence="2">PSN243</strain>
    </source>
</reference>
<dbReference type="AlphaFoldDB" id="A0AAV9GFQ7"/>
<feature type="signal peptide" evidence="1">
    <location>
        <begin position="1"/>
        <end position="18"/>
    </location>
</feature>
<organism evidence="2 3">
    <name type="scientific">Podospora aff. communis PSN243</name>
    <dbReference type="NCBI Taxonomy" id="3040156"/>
    <lineage>
        <taxon>Eukaryota</taxon>
        <taxon>Fungi</taxon>
        <taxon>Dikarya</taxon>
        <taxon>Ascomycota</taxon>
        <taxon>Pezizomycotina</taxon>
        <taxon>Sordariomycetes</taxon>
        <taxon>Sordariomycetidae</taxon>
        <taxon>Sordariales</taxon>
        <taxon>Podosporaceae</taxon>
        <taxon>Podospora</taxon>
    </lineage>
</organism>
<feature type="chain" id="PRO_5043956385" evidence="1">
    <location>
        <begin position="19"/>
        <end position="250"/>
    </location>
</feature>